<dbReference type="GO" id="GO:0006207">
    <property type="term" value="P:'de novo' pyrimidine nucleobase biosynthetic process"/>
    <property type="evidence" value="ECO:0000318"/>
    <property type="project" value="GO_Central"/>
</dbReference>
<dbReference type="InParanoid" id="A7SLG1"/>
<dbReference type="InterPro" id="IPR013785">
    <property type="entry name" value="Aldolase_TIM"/>
</dbReference>
<evidence type="ECO:0000259" key="18">
    <source>
        <dbReference type="Pfam" id="PF01180"/>
    </source>
</evidence>
<dbReference type="Proteomes" id="UP000001593">
    <property type="component" value="Unassembled WGS sequence"/>
</dbReference>
<dbReference type="PROSITE" id="PS00912">
    <property type="entry name" value="DHODEHASE_2"/>
    <property type="match status" value="1"/>
</dbReference>
<evidence type="ECO:0000256" key="11">
    <source>
        <dbReference type="ARBA" id="ARBA00022989"/>
    </source>
</evidence>
<dbReference type="InterPro" id="IPR005720">
    <property type="entry name" value="Dihydroorotate_DH_cat"/>
</dbReference>
<evidence type="ECO:0000313" key="19">
    <source>
        <dbReference type="EMBL" id="EDO35448.1"/>
    </source>
</evidence>
<evidence type="ECO:0000256" key="8">
    <source>
        <dbReference type="ARBA" id="ARBA00022692"/>
    </source>
</evidence>
<dbReference type="PROSITE" id="PS00911">
    <property type="entry name" value="DHODEHASE_1"/>
    <property type="match status" value="1"/>
</dbReference>
<proteinExistence type="inferred from homology"/>
<evidence type="ECO:0000256" key="12">
    <source>
        <dbReference type="ARBA" id="ARBA00023002"/>
    </source>
</evidence>
<evidence type="ECO:0000313" key="20">
    <source>
        <dbReference type="Proteomes" id="UP000001593"/>
    </source>
</evidence>
<dbReference type="NCBIfam" id="NF003645">
    <property type="entry name" value="PRK05286.1-2"/>
    <property type="match status" value="1"/>
</dbReference>
<dbReference type="GO" id="GO:0004152">
    <property type="term" value="F:dihydroorotate dehydrogenase activity"/>
    <property type="evidence" value="ECO:0000318"/>
    <property type="project" value="GO_Central"/>
</dbReference>
<dbReference type="PhylomeDB" id="A7SLG1"/>
<keyword evidence="11 16" id="KW-1133">Transmembrane helix</keyword>
<comment type="similarity">
    <text evidence="3 16">Belongs to the dihydroorotate dehydrogenase family. Type 2 subfamily.</text>
</comment>
<dbReference type="Gene3D" id="3.20.20.70">
    <property type="entry name" value="Aldolase class I"/>
    <property type="match status" value="1"/>
</dbReference>
<evidence type="ECO:0000256" key="1">
    <source>
        <dbReference type="ARBA" id="ARBA00004434"/>
    </source>
</evidence>
<evidence type="ECO:0000256" key="5">
    <source>
        <dbReference type="ARBA" id="ARBA00017599"/>
    </source>
</evidence>
<keyword evidence="8 16" id="KW-0812">Transmembrane</keyword>
<evidence type="ECO:0000256" key="14">
    <source>
        <dbReference type="ARBA" id="ARBA00023136"/>
    </source>
</evidence>
<protein>
    <recommendedName>
        <fullName evidence="5 16">Dihydroorotate dehydrogenase (quinone), mitochondrial</fullName>
        <shortName evidence="16">DHOdehase</shortName>
        <ecNumber evidence="4 16">1.3.5.2</ecNumber>
    </recommendedName>
</protein>
<dbReference type="PANTHER" id="PTHR48109:SF4">
    <property type="entry name" value="DIHYDROOROTATE DEHYDROGENASE (QUINONE), MITOCHONDRIAL"/>
    <property type="match status" value="1"/>
</dbReference>
<evidence type="ECO:0000256" key="17">
    <source>
        <dbReference type="SAM" id="MobiDB-lite"/>
    </source>
</evidence>
<organism evidence="19 20">
    <name type="scientific">Nematostella vectensis</name>
    <name type="common">Starlet sea anemone</name>
    <dbReference type="NCBI Taxonomy" id="45351"/>
    <lineage>
        <taxon>Eukaryota</taxon>
        <taxon>Metazoa</taxon>
        <taxon>Cnidaria</taxon>
        <taxon>Anthozoa</taxon>
        <taxon>Hexacorallia</taxon>
        <taxon>Actiniaria</taxon>
        <taxon>Edwardsiidae</taxon>
        <taxon>Nematostella</taxon>
    </lineage>
</organism>
<dbReference type="CDD" id="cd04738">
    <property type="entry name" value="DHOD_2_like"/>
    <property type="match status" value="1"/>
</dbReference>
<dbReference type="HOGENOM" id="CLU_013640_0_0_1"/>
<evidence type="ECO:0000256" key="2">
    <source>
        <dbReference type="ARBA" id="ARBA00005161"/>
    </source>
</evidence>
<dbReference type="UniPathway" id="UPA00070">
    <property type="reaction ID" value="UER00946"/>
</dbReference>
<sequence>MASFRQKVTRSMLRHGLALIGCTGVVFGGYYTMTGNEKFYSTVVMPAIRLLDAERAHLLAVKAAAYGWTPQDKNKDPEILNTKVFGLQFSNPVGLAAGFDKHAEAVDGLLKMGFGFVEVGSVTPEPQPGNPKPRVFRLVEDQAVINRYGFNSDGHKAASKRLQDRLARSGHPKGVLGINVGKNKTSPDAVSDYVKGVKCFSPLAHYLVINISSPNTPGLRALQGREELTQLIDNALEARRQASPSAQPPLLVKIAPDLTEEDKIDIASVITRQGHQIDGLIVSNTTITRPSTLQSPNKTEQGGLSGAPLREMSTGAVGDMYRLTEGKIPIIGVGGISSGQDAYDKIKAGASLVQLYTALAYQGPPVVRKIKRELAELLRKDGFGSVQEAVGINHKRR</sequence>
<dbReference type="EMBL" id="DS469698">
    <property type="protein sequence ID" value="EDO35448.1"/>
    <property type="molecule type" value="Genomic_DNA"/>
</dbReference>
<comment type="subcellular location">
    <subcellularLocation>
        <location evidence="1 16">Mitochondrion inner membrane</location>
        <topology evidence="1 16">Single-pass membrane protein</topology>
    </subcellularLocation>
</comment>
<keyword evidence="6 16" id="KW-0285">Flavoprotein</keyword>
<keyword evidence="9 16" id="KW-0999">Mitochondrion inner membrane</keyword>
<keyword evidence="20" id="KW-1185">Reference proteome</keyword>
<dbReference type="GO" id="GO:0106430">
    <property type="term" value="F:dihydroorotate dehydrogenase (quinone) activity"/>
    <property type="evidence" value="ECO:0007669"/>
    <property type="project" value="UniProtKB-EC"/>
</dbReference>
<dbReference type="PANTHER" id="PTHR48109">
    <property type="entry name" value="DIHYDROOROTATE DEHYDROGENASE (QUINONE), MITOCHONDRIAL-RELATED"/>
    <property type="match status" value="1"/>
</dbReference>
<dbReference type="InterPro" id="IPR005719">
    <property type="entry name" value="Dihydroorotate_DH_2"/>
</dbReference>
<keyword evidence="10" id="KW-0809">Transit peptide</keyword>
<keyword evidence="12 16" id="KW-0560">Oxidoreductase</keyword>
<dbReference type="KEGG" id="nve:5506865"/>
<evidence type="ECO:0000256" key="13">
    <source>
        <dbReference type="ARBA" id="ARBA00023128"/>
    </source>
</evidence>
<feature type="compositionally biased region" description="Polar residues" evidence="17">
    <location>
        <begin position="289"/>
        <end position="302"/>
    </location>
</feature>
<evidence type="ECO:0000256" key="7">
    <source>
        <dbReference type="ARBA" id="ARBA00022643"/>
    </source>
</evidence>
<dbReference type="SUPFAM" id="SSF51395">
    <property type="entry name" value="FMN-linked oxidoreductases"/>
    <property type="match status" value="1"/>
</dbReference>
<dbReference type="InterPro" id="IPR001295">
    <property type="entry name" value="Dihydroorotate_DH_CS"/>
</dbReference>
<dbReference type="AlphaFoldDB" id="A7SLG1"/>
<dbReference type="NCBIfam" id="NF003652">
    <property type="entry name" value="PRK05286.2-5"/>
    <property type="match status" value="1"/>
</dbReference>
<comment type="pathway">
    <text evidence="2 16">Pyrimidine metabolism; UMP biosynthesis via de novo pathway; orotate from (S)-dihydroorotate (quinone route): step 1/1.</text>
</comment>
<reference evidence="19 20" key="1">
    <citation type="journal article" date="2007" name="Science">
        <title>Sea anemone genome reveals ancestral eumetazoan gene repertoire and genomic organization.</title>
        <authorList>
            <person name="Putnam N.H."/>
            <person name="Srivastava M."/>
            <person name="Hellsten U."/>
            <person name="Dirks B."/>
            <person name="Chapman J."/>
            <person name="Salamov A."/>
            <person name="Terry A."/>
            <person name="Shapiro H."/>
            <person name="Lindquist E."/>
            <person name="Kapitonov V.V."/>
            <person name="Jurka J."/>
            <person name="Genikhovich G."/>
            <person name="Grigoriev I.V."/>
            <person name="Lucas S.M."/>
            <person name="Steele R.E."/>
            <person name="Finnerty J.R."/>
            <person name="Technau U."/>
            <person name="Martindale M.Q."/>
            <person name="Rokhsar D.S."/>
        </authorList>
    </citation>
    <scope>NUCLEOTIDE SEQUENCE [LARGE SCALE GENOMIC DNA]</scope>
    <source>
        <strain evidence="20">CH2 X CH6</strain>
    </source>
</reference>
<keyword evidence="7 16" id="KW-0288">FMN</keyword>
<dbReference type="GO" id="GO:0044205">
    <property type="term" value="P:'de novo' UMP biosynthetic process"/>
    <property type="evidence" value="ECO:0007669"/>
    <property type="project" value="UniProtKB-UniPathway"/>
</dbReference>
<keyword evidence="13 16" id="KW-0496">Mitochondrion</keyword>
<name>A7SLG1_NEMVE</name>
<evidence type="ECO:0000256" key="9">
    <source>
        <dbReference type="ARBA" id="ARBA00022792"/>
    </source>
</evidence>
<evidence type="ECO:0000256" key="3">
    <source>
        <dbReference type="ARBA" id="ARBA00005359"/>
    </source>
</evidence>
<dbReference type="Pfam" id="PF01180">
    <property type="entry name" value="DHO_dh"/>
    <property type="match status" value="1"/>
</dbReference>
<accession>A7SLG1</accession>
<feature type="transmembrane region" description="Helical" evidence="16">
    <location>
        <begin position="12"/>
        <end position="33"/>
    </location>
</feature>
<dbReference type="InterPro" id="IPR050074">
    <property type="entry name" value="DHO_dehydrogenase"/>
</dbReference>
<gene>
    <name evidence="19" type="ORF">NEMVEDRAFT_v1g171857</name>
</gene>
<keyword evidence="14 16" id="KW-0472">Membrane</keyword>
<dbReference type="GO" id="GO:0005743">
    <property type="term" value="C:mitochondrial inner membrane"/>
    <property type="evidence" value="ECO:0000318"/>
    <property type="project" value="GO_Central"/>
</dbReference>
<dbReference type="eggNOG" id="KOG1436">
    <property type="taxonomic scope" value="Eukaryota"/>
</dbReference>
<comment type="catalytic activity">
    <reaction evidence="15 16">
        <text>(S)-dihydroorotate + a quinone = orotate + a quinol</text>
        <dbReference type="Rhea" id="RHEA:30187"/>
        <dbReference type="ChEBI" id="CHEBI:24646"/>
        <dbReference type="ChEBI" id="CHEBI:30839"/>
        <dbReference type="ChEBI" id="CHEBI:30864"/>
        <dbReference type="ChEBI" id="CHEBI:132124"/>
        <dbReference type="EC" id="1.3.5.2"/>
    </reaction>
</comment>
<dbReference type="NCBIfam" id="TIGR01036">
    <property type="entry name" value="pyrD_sub2"/>
    <property type="match status" value="1"/>
</dbReference>
<dbReference type="OMA" id="ERIKMGA"/>
<feature type="region of interest" description="Disordered" evidence="17">
    <location>
        <begin position="289"/>
        <end position="311"/>
    </location>
</feature>
<evidence type="ECO:0000256" key="10">
    <source>
        <dbReference type="ARBA" id="ARBA00022946"/>
    </source>
</evidence>
<feature type="domain" description="Dihydroorotate dehydrogenase catalytic" evidence="18">
    <location>
        <begin position="80"/>
        <end position="378"/>
    </location>
</feature>
<evidence type="ECO:0000256" key="16">
    <source>
        <dbReference type="RuleBase" id="RU361255"/>
    </source>
</evidence>
<dbReference type="EC" id="1.3.5.2" evidence="4 16"/>
<evidence type="ECO:0000256" key="4">
    <source>
        <dbReference type="ARBA" id="ARBA00012791"/>
    </source>
</evidence>
<evidence type="ECO:0000256" key="6">
    <source>
        <dbReference type="ARBA" id="ARBA00022630"/>
    </source>
</evidence>
<dbReference type="GO" id="GO:0009220">
    <property type="term" value="P:pyrimidine ribonucleotide biosynthetic process"/>
    <property type="evidence" value="ECO:0000318"/>
    <property type="project" value="GO_Central"/>
</dbReference>
<comment type="cofactor">
    <cofactor evidence="16">
        <name>FMN</name>
        <dbReference type="ChEBI" id="CHEBI:58210"/>
    </cofactor>
    <text evidence="16">Binds 1 FMN per subunit.</text>
</comment>
<dbReference type="OrthoDB" id="14784at2759"/>
<evidence type="ECO:0000256" key="15">
    <source>
        <dbReference type="ARBA" id="ARBA00048639"/>
    </source>
</evidence>
<dbReference type="STRING" id="45351.A7SLG1"/>
<dbReference type="FunFam" id="3.20.20.70:FF:000066">
    <property type="entry name" value="Dihydroorotate dehydrogenase (quinone), mitochondrial"/>
    <property type="match status" value="1"/>
</dbReference>